<dbReference type="InterPro" id="IPR011712">
    <property type="entry name" value="Sig_transdc_His_kin_sub3_dim/P"/>
</dbReference>
<feature type="domain" description="Signal transduction histidine kinase subgroup 3 dimerisation and phosphoacceptor" evidence="11">
    <location>
        <begin position="156"/>
        <end position="220"/>
    </location>
</feature>
<keyword evidence="8" id="KW-0902">Two-component regulatory system</keyword>
<evidence type="ECO:0000259" key="11">
    <source>
        <dbReference type="Pfam" id="PF07730"/>
    </source>
</evidence>
<evidence type="ECO:0000256" key="7">
    <source>
        <dbReference type="ARBA" id="ARBA00022840"/>
    </source>
</evidence>
<keyword evidence="4" id="KW-0808">Transferase</keyword>
<keyword evidence="6" id="KW-0418">Kinase</keyword>
<evidence type="ECO:0000313" key="13">
    <source>
        <dbReference type="Proteomes" id="UP000825072"/>
    </source>
</evidence>
<proteinExistence type="predicted"/>
<name>A0AAD1KME2_9ACTN</name>
<dbReference type="GO" id="GO:0046983">
    <property type="term" value="F:protein dimerization activity"/>
    <property type="evidence" value="ECO:0007669"/>
    <property type="project" value="InterPro"/>
</dbReference>
<gene>
    <name evidence="12" type="ORF">KB1_02930</name>
</gene>
<dbReference type="Pfam" id="PF02518">
    <property type="entry name" value="HATPase_c"/>
    <property type="match status" value="1"/>
</dbReference>
<comment type="catalytic activity">
    <reaction evidence="1">
        <text>ATP + protein L-histidine = ADP + protein N-phospho-L-histidine.</text>
        <dbReference type="EC" id="2.7.13.3"/>
    </reaction>
</comment>
<dbReference type="PANTHER" id="PTHR24421">
    <property type="entry name" value="NITRATE/NITRITE SENSOR PROTEIN NARX-RELATED"/>
    <property type="match status" value="1"/>
</dbReference>
<evidence type="ECO:0000256" key="4">
    <source>
        <dbReference type="ARBA" id="ARBA00022679"/>
    </source>
</evidence>
<keyword evidence="3" id="KW-0597">Phosphoprotein</keyword>
<dbReference type="SUPFAM" id="SSF55874">
    <property type="entry name" value="ATPase domain of HSP90 chaperone/DNA topoisomerase II/histidine kinase"/>
    <property type="match status" value="1"/>
</dbReference>
<evidence type="ECO:0000256" key="9">
    <source>
        <dbReference type="SAM" id="Phobius"/>
    </source>
</evidence>
<dbReference type="GO" id="GO:0000155">
    <property type="term" value="F:phosphorelay sensor kinase activity"/>
    <property type="evidence" value="ECO:0007669"/>
    <property type="project" value="InterPro"/>
</dbReference>
<evidence type="ECO:0000256" key="5">
    <source>
        <dbReference type="ARBA" id="ARBA00022741"/>
    </source>
</evidence>
<feature type="transmembrane region" description="Helical" evidence="9">
    <location>
        <begin position="111"/>
        <end position="130"/>
    </location>
</feature>
<dbReference type="EMBL" id="AP024747">
    <property type="protein sequence ID" value="BCY24303.1"/>
    <property type="molecule type" value="Genomic_DNA"/>
</dbReference>
<dbReference type="GO" id="GO:0016020">
    <property type="term" value="C:membrane"/>
    <property type="evidence" value="ECO:0007669"/>
    <property type="project" value="InterPro"/>
</dbReference>
<keyword evidence="7" id="KW-0067">ATP-binding</keyword>
<reference evidence="12" key="1">
    <citation type="submission" date="2021-06" db="EMBL/GenBank/DDBJ databases">
        <title>Genome sequence of Cutibacterium modestum strain KB17-24694.</title>
        <authorList>
            <person name="Dekio I."/>
            <person name="Asahina A."/>
            <person name="Nishida M."/>
        </authorList>
    </citation>
    <scope>NUCLEOTIDE SEQUENCE</scope>
    <source>
        <strain evidence="12">KB17-24694</strain>
    </source>
</reference>
<feature type="transmembrane region" description="Helical" evidence="9">
    <location>
        <begin position="14"/>
        <end position="34"/>
    </location>
</feature>
<keyword evidence="5" id="KW-0547">Nucleotide-binding</keyword>
<feature type="transmembrane region" description="Helical" evidence="9">
    <location>
        <begin position="46"/>
        <end position="66"/>
    </location>
</feature>
<dbReference type="Proteomes" id="UP000825072">
    <property type="component" value="Chromosome 1"/>
</dbReference>
<evidence type="ECO:0000256" key="3">
    <source>
        <dbReference type="ARBA" id="ARBA00022553"/>
    </source>
</evidence>
<dbReference type="InterPro" id="IPR050482">
    <property type="entry name" value="Sensor_HK_TwoCompSys"/>
</dbReference>
<dbReference type="InterPro" id="IPR036890">
    <property type="entry name" value="HATPase_C_sf"/>
</dbReference>
<dbReference type="PANTHER" id="PTHR24421:SF10">
    <property type="entry name" value="NITRATE_NITRITE SENSOR PROTEIN NARQ"/>
    <property type="match status" value="1"/>
</dbReference>
<dbReference type="Gene3D" id="1.20.5.1930">
    <property type="match status" value="1"/>
</dbReference>
<accession>A0AAD1KME2</accession>
<organism evidence="12 13">
    <name type="scientific">Cutibacterium modestum</name>
    <dbReference type="NCBI Taxonomy" id="2559073"/>
    <lineage>
        <taxon>Bacteria</taxon>
        <taxon>Bacillati</taxon>
        <taxon>Actinomycetota</taxon>
        <taxon>Actinomycetes</taxon>
        <taxon>Propionibacteriales</taxon>
        <taxon>Propionibacteriaceae</taxon>
        <taxon>Cutibacterium</taxon>
    </lineage>
</organism>
<dbReference type="Pfam" id="PF07730">
    <property type="entry name" value="HisKA_3"/>
    <property type="match status" value="1"/>
</dbReference>
<keyword evidence="9" id="KW-0472">Membrane</keyword>
<dbReference type="RefSeq" id="WP_227431991.1">
    <property type="nucleotide sequence ID" value="NZ_BJEN01000002.1"/>
</dbReference>
<evidence type="ECO:0000256" key="1">
    <source>
        <dbReference type="ARBA" id="ARBA00000085"/>
    </source>
</evidence>
<keyword evidence="9" id="KW-0812">Transmembrane</keyword>
<sequence>MSAPSRPVLGWSQLVQLTRAALALRLLAVFVGLLSPADRLMTPVQIIVIVAMSTVELRFTEFLALLEAHPMLALVDLAIVVGFVAVAGATSALQLTVLTTAFLVGLWVDRLGGAIAMLMLVALWVLALVMRKASDDEVLSHKILRASLIATTAAEERAKLATELHDKLAKTIQSVALMTSVIPAAVETDPARAITAARQAHQMSARAVTELRGVMSGLRSNGTDLVFGEAVIGLVSTWQSAEGRHVQLTVDEDMVLKRPDVQFEVLAALSESLDNIAQHAGHCDVDVIVSKEGSILTVVVRDTGKGFSESELRACQRVGHQGVLDVQRRLVRIGGLADVSSEVGRGTTVTMVVHDEPLEERE</sequence>
<evidence type="ECO:0000256" key="6">
    <source>
        <dbReference type="ARBA" id="ARBA00022777"/>
    </source>
</evidence>
<dbReference type="AlphaFoldDB" id="A0AAD1KME2"/>
<dbReference type="InterPro" id="IPR003594">
    <property type="entry name" value="HATPase_dom"/>
</dbReference>
<evidence type="ECO:0000256" key="2">
    <source>
        <dbReference type="ARBA" id="ARBA00012438"/>
    </source>
</evidence>
<dbReference type="GeneID" id="92879671"/>
<feature type="domain" description="Histidine kinase/HSP90-like ATPase" evidence="10">
    <location>
        <begin position="267"/>
        <end position="354"/>
    </location>
</feature>
<evidence type="ECO:0000259" key="10">
    <source>
        <dbReference type="Pfam" id="PF02518"/>
    </source>
</evidence>
<keyword evidence="9" id="KW-1133">Transmembrane helix</keyword>
<evidence type="ECO:0000256" key="8">
    <source>
        <dbReference type="ARBA" id="ARBA00023012"/>
    </source>
</evidence>
<feature type="transmembrane region" description="Helical" evidence="9">
    <location>
        <begin position="78"/>
        <end position="104"/>
    </location>
</feature>
<dbReference type="GO" id="GO:0005524">
    <property type="term" value="F:ATP binding"/>
    <property type="evidence" value="ECO:0007669"/>
    <property type="project" value="UniProtKB-KW"/>
</dbReference>
<dbReference type="EC" id="2.7.13.3" evidence="2"/>
<dbReference type="Gene3D" id="3.30.565.10">
    <property type="entry name" value="Histidine kinase-like ATPase, C-terminal domain"/>
    <property type="match status" value="1"/>
</dbReference>
<protein>
    <recommendedName>
        <fullName evidence="2">histidine kinase</fullName>
        <ecNumber evidence="2">2.7.13.3</ecNumber>
    </recommendedName>
</protein>
<evidence type="ECO:0000313" key="12">
    <source>
        <dbReference type="EMBL" id="BCY24303.1"/>
    </source>
</evidence>